<dbReference type="EMBL" id="BMFD01000017">
    <property type="protein sequence ID" value="GGC51986.1"/>
    <property type="molecule type" value="Genomic_DNA"/>
</dbReference>
<reference evidence="2" key="1">
    <citation type="journal article" date="2019" name="Int. J. Syst. Evol. Microbiol.">
        <title>The Global Catalogue of Microorganisms (GCM) 10K type strain sequencing project: providing services to taxonomists for standard genome sequencing and annotation.</title>
        <authorList>
            <consortium name="The Broad Institute Genomics Platform"/>
            <consortium name="The Broad Institute Genome Sequencing Center for Infectious Disease"/>
            <person name="Wu L."/>
            <person name="Ma J."/>
        </authorList>
    </citation>
    <scope>NUCLEOTIDE SEQUENCE [LARGE SCALE GENOMIC DNA]</scope>
    <source>
        <strain evidence="2">CGMCC 1.12479</strain>
    </source>
</reference>
<proteinExistence type="predicted"/>
<sequence>MIQTSGNVIFASLFTGVYDVNRNELLPADDFRIIQKWCESIQKLNLRGVVFHNNFSEETIKQANAKHIQFVKVDFDKRLNANVYRYIVYLDFLKKNQESIQHLFMTDIADVEVIKNPFEELLFAQKPDSLFCGDEEEKLNNRWMFDHCNHLRALVPGFLEFEEENQTQTLLNCGVIGGSIQVIIPFLELLSQIHLEYTISNKTPFTLDMGAFNYIARTYFKERLTHGYPVNTRFKSYESNREDCWFRHK</sequence>
<protein>
    <submittedName>
        <fullName evidence="1">Uncharacterized protein</fullName>
    </submittedName>
</protein>
<dbReference type="Proteomes" id="UP000635885">
    <property type="component" value="Unassembled WGS sequence"/>
</dbReference>
<comment type="caution">
    <text evidence="1">The sequence shown here is derived from an EMBL/GenBank/DDBJ whole genome shotgun (WGS) entry which is preliminary data.</text>
</comment>
<name>A0ABQ1N2V3_9BACT</name>
<organism evidence="1 2">
    <name type="scientific">Belliella aquatica</name>
    <dbReference type="NCBI Taxonomy" id="1323734"/>
    <lineage>
        <taxon>Bacteria</taxon>
        <taxon>Pseudomonadati</taxon>
        <taxon>Bacteroidota</taxon>
        <taxon>Cytophagia</taxon>
        <taxon>Cytophagales</taxon>
        <taxon>Cyclobacteriaceae</taxon>
        <taxon>Belliella</taxon>
    </lineage>
</organism>
<accession>A0ABQ1N2V3</accession>
<dbReference type="RefSeq" id="WP_188444220.1">
    <property type="nucleotide sequence ID" value="NZ_BMFD01000017.1"/>
</dbReference>
<keyword evidence="2" id="KW-1185">Reference proteome</keyword>
<evidence type="ECO:0000313" key="1">
    <source>
        <dbReference type="EMBL" id="GGC51986.1"/>
    </source>
</evidence>
<evidence type="ECO:0000313" key="2">
    <source>
        <dbReference type="Proteomes" id="UP000635885"/>
    </source>
</evidence>
<gene>
    <name evidence="1" type="ORF">GCM10010993_33120</name>
</gene>